<dbReference type="Proteomes" id="UP001274830">
    <property type="component" value="Unassembled WGS sequence"/>
</dbReference>
<dbReference type="SFLD" id="SFLDS00019">
    <property type="entry name" value="Glutathione_Transferase_(cytos"/>
    <property type="match status" value="1"/>
</dbReference>
<dbReference type="SUPFAM" id="SSF47616">
    <property type="entry name" value="GST C-terminal domain-like"/>
    <property type="match status" value="1"/>
</dbReference>
<dbReference type="Gene3D" id="1.20.1050.10">
    <property type="match status" value="1"/>
</dbReference>
<name>A0AAE0WKA8_9PEZI</name>
<dbReference type="InterPro" id="IPR052895">
    <property type="entry name" value="HetReg/Transcr_Mod"/>
</dbReference>
<feature type="domain" description="GST C-terminal" evidence="2">
    <location>
        <begin position="678"/>
        <end position="820"/>
    </location>
</feature>
<evidence type="ECO:0000313" key="4">
    <source>
        <dbReference type="Proteomes" id="UP001274830"/>
    </source>
</evidence>
<reference evidence="3" key="1">
    <citation type="submission" date="2023-07" db="EMBL/GenBank/DDBJ databases">
        <title>Black Yeasts Isolated from many extreme environments.</title>
        <authorList>
            <person name="Coleine C."/>
            <person name="Stajich J.E."/>
            <person name="Selbmann L."/>
        </authorList>
    </citation>
    <scope>NUCLEOTIDE SEQUENCE</scope>
    <source>
        <strain evidence="3">CCFEE 5485</strain>
    </source>
</reference>
<comment type="caution">
    <text evidence="3">The sequence shown here is derived from an EMBL/GenBank/DDBJ whole genome shotgun (WGS) entry which is preliminary data.</text>
</comment>
<dbReference type="PANTHER" id="PTHR24148">
    <property type="entry name" value="ANKYRIN REPEAT DOMAIN-CONTAINING PROTEIN 39 HOMOLOG-RELATED"/>
    <property type="match status" value="1"/>
</dbReference>
<dbReference type="InterPro" id="IPR036249">
    <property type="entry name" value="Thioredoxin-like_sf"/>
</dbReference>
<sequence>MASSFYQPLPSPNHIRVLDLSTTSSKDQQPEIVECSLRLLDLSDPDNEASYDAVSYTWKSEPGEPDGIGHIMCSGHELPVGRNLYEALKQLRTASEAQLLWADAICINQNDLEERAQQVRLMGSVFHKARCVHCWLGIGDDESRLALRNIGRLGCALREKLTGTHEASEQEIRPRFNDPAIFERIEQRPWTDLEWYDIGQNFGRAWFSRAWTLQELTLATSRPIYIDFTSWLIKGTRSLTIIGQAERTQQFDEAVSLATLGQKLPSWAPDYSCRAKRLLVPSRRQTAFDVVAPASAWDACSGQQLMSTFVDQQSHLHLDGYRLTTVRQSQPACGESGYHMLRLLALAEGLYEGRSDLDWVQQLAEVLAGGSPSVTRAKEDFRTQFGHCVAIDSTILEQEHLRIFEKAEKSSFWPGRRQVRLWFEEYIEALCMVEVHDPVALHSNAVLMSIQQRIETYWNEIASHCRLRRVVATDDGCLGLAPDTCESGDEVWLLPGLNAPIVLRAVGNGNHRVIGEAYVHGRMMGEAFQDDTLKRLQYTFIPIQVLISYLSSLISRNQFQKQLIMATNGNANGQSATNGHSTHNMQPKIILYTNHNCPYAQRAHIALDELNLEYEEVIIDLNTPRPQWYLDINPRGLVPSIKYSVPGLFDEEIITESAIVAQFLCDAFPSHLLPASKESPHSALTRARIAFFCDTWQTKISTLMFPLIMAKEGEEKDAKVTEWMKAAEKEIEPLLASASPFFGGSKDLTFADLFAAPFVMRLYALARDGEIMPKSFVEKMDSLPNFSEWAKAIMDHKNATKIFDEEKFVEATKARMKKTQADRK</sequence>
<dbReference type="CDD" id="cd00299">
    <property type="entry name" value="GST_C_family"/>
    <property type="match status" value="1"/>
</dbReference>
<evidence type="ECO:0000259" key="2">
    <source>
        <dbReference type="PROSITE" id="PS50405"/>
    </source>
</evidence>
<dbReference type="SUPFAM" id="SSF52833">
    <property type="entry name" value="Thioredoxin-like"/>
    <property type="match status" value="1"/>
</dbReference>
<dbReference type="PROSITE" id="PS50405">
    <property type="entry name" value="GST_CTER"/>
    <property type="match status" value="1"/>
</dbReference>
<dbReference type="AlphaFoldDB" id="A0AAE0WKA8"/>
<dbReference type="CDD" id="cd00570">
    <property type="entry name" value="GST_N_family"/>
    <property type="match status" value="1"/>
</dbReference>
<dbReference type="Gene3D" id="3.40.30.10">
    <property type="entry name" value="Glutaredoxin"/>
    <property type="match status" value="1"/>
</dbReference>
<dbReference type="InterPro" id="IPR004045">
    <property type="entry name" value="Glutathione_S-Trfase_N"/>
</dbReference>
<proteinExistence type="predicted"/>
<dbReference type="InterPro" id="IPR036282">
    <property type="entry name" value="Glutathione-S-Trfase_C_sf"/>
</dbReference>
<protein>
    <submittedName>
        <fullName evidence="3">Uncharacterized protein</fullName>
    </submittedName>
</protein>
<dbReference type="InterPro" id="IPR010730">
    <property type="entry name" value="HET"/>
</dbReference>
<evidence type="ECO:0000259" key="1">
    <source>
        <dbReference type="PROSITE" id="PS50404"/>
    </source>
</evidence>
<dbReference type="Pfam" id="PF06985">
    <property type="entry name" value="HET"/>
    <property type="match status" value="1"/>
</dbReference>
<organism evidence="3 4">
    <name type="scientific">Recurvomyces mirabilis</name>
    <dbReference type="NCBI Taxonomy" id="574656"/>
    <lineage>
        <taxon>Eukaryota</taxon>
        <taxon>Fungi</taxon>
        <taxon>Dikarya</taxon>
        <taxon>Ascomycota</taxon>
        <taxon>Pezizomycotina</taxon>
        <taxon>Dothideomycetes</taxon>
        <taxon>Dothideomycetidae</taxon>
        <taxon>Mycosphaerellales</taxon>
        <taxon>Teratosphaeriaceae</taxon>
        <taxon>Recurvomyces</taxon>
    </lineage>
</organism>
<feature type="domain" description="GST N-terminal" evidence="1">
    <location>
        <begin position="587"/>
        <end position="672"/>
    </location>
</feature>
<dbReference type="Pfam" id="PF13417">
    <property type="entry name" value="GST_N_3"/>
    <property type="match status" value="1"/>
</dbReference>
<dbReference type="EMBL" id="JAUTXT010000026">
    <property type="protein sequence ID" value="KAK3673290.1"/>
    <property type="molecule type" value="Genomic_DNA"/>
</dbReference>
<evidence type="ECO:0000313" key="3">
    <source>
        <dbReference type="EMBL" id="KAK3673290.1"/>
    </source>
</evidence>
<dbReference type="PROSITE" id="PS50404">
    <property type="entry name" value="GST_NTER"/>
    <property type="match status" value="1"/>
</dbReference>
<keyword evidence="4" id="KW-1185">Reference proteome</keyword>
<dbReference type="InterPro" id="IPR040079">
    <property type="entry name" value="Glutathione_S-Trfase"/>
</dbReference>
<dbReference type="PANTHER" id="PTHR24148:SF64">
    <property type="entry name" value="HETEROKARYON INCOMPATIBILITY DOMAIN-CONTAINING PROTEIN"/>
    <property type="match status" value="1"/>
</dbReference>
<dbReference type="InterPro" id="IPR010987">
    <property type="entry name" value="Glutathione-S-Trfase_C-like"/>
</dbReference>
<dbReference type="SFLD" id="SFLDG00358">
    <property type="entry name" value="Main_(cytGST)"/>
    <property type="match status" value="1"/>
</dbReference>
<accession>A0AAE0WKA8</accession>
<dbReference type="Pfam" id="PF26639">
    <property type="entry name" value="Het-6_barrel"/>
    <property type="match status" value="1"/>
</dbReference>
<gene>
    <name evidence="3" type="ORF">LTR78_006835</name>
</gene>